<evidence type="ECO:0000256" key="4">
    <source>
        <dbReference type="PROSITE-ProRule" id="PRU00175"/>
    </source>
</evidence>
<dbReference type="PANTHER" id="PTHR45969">
    <property type="entry name" value="RING ZINC FINGER PROTEIN-RELATED"/>
    <property type="match status" value="1"/>
</dbReference>
<dbReference type="PROSITE" id="PS50089">
    <property type="entry name" value="ZF_RING_2"/>
    <property type="match status" value="1"/>
</dbReference>
<dbReference type="InParanoid" id="A0A0G4FXB4"/>
<dbReference type="GO" id="GO:0008270">
    <property type="term" value="F:zinc ion binding"/>
    <property type="evidence" value="ECO:0007669"/>
    <property type="project" value="UniProtKB-KW"/>
</dbReference>
<accession>A0A0G4FXB4</accession>
<keyword evidence="3" id="KW-0862">Zinc</keyword>
<dbReference type="STRING" id="1169540.A0A0G4FXB4"/>
<feature type="region of interest" description="Disordered" evidence="5">
    <location>
        <begin position="35"/>
        <end position="69"/>
    </location>
</feature>
<dbReference type="Gene3D" id="3.30.40.10">
    <property type="entry name" value="Zinc/RING finger domain, C3HC4 (zinc finger)"/>
    <property type="match status" value="1"/>
</dbReference>
<gene>
    <name evidence="7" type="ORF">Vbra_6029</name>
</gene>
<proteinExistence type="predicted"/>
<keyword evidence="2 4" id="KW-0863">Zinc-finger</keyword>
<evidence type="ECO:0000313" key="8">
    <source>
        <dbReference type="Proteomes" id="UP000041254"/>
    </source>
</evidence>
<protein>
    <recommendedName>
        <fullName evidence="6">RING-type domain-containing protein</fullName>
    </recommendedName>
</protein>
<dbReference type="Proteomes" id="UP000041254">
    <property type="component" value="Unassembled WGS sequence"/>
</dbReference>
<evidence type="ECO:0000256" key="1">
    <source>
        <dbReference type="ARBA" id="ARBA00022723"/>
    </source>
</evidence>
<dbReference type="InterPro" id="IPR013083">
    <property type="entry name" value="Znf_RING/FYVE/PHD"/>
</dbReference>
<dbReference type="OrthoDB" id="8062037at2759"/>
<evidence type="ECO:0000256" key="3">
    <source>
        <dbReference type="ARBA" id="ARBA00022833"/>
    </source>
</evidence>
<name>A0A0G4FXB4_VITBC</name>
<sequence>MLALIVVIFVLIVLRFGPSLVLMVLDACRWRDRDHEQDDGTRHQHQRRTSPLEVISPRGRGRPPHQPPAHEKVKFIDLQIFRYEPMEPTPRAEEGNLATATMSNEEDSTASADSQNVCCVCLSAYQEGDVCATPTSPSCQNHTFHKECLEGWMAQGHFTCPICRTPLDTVDPSPLPSVCGHHRAHSKGHGHPQLLRVSVSRSGSQLGMEGEAQVLQEQSIVDIDIDAADGQIRRLAA</sequence>
<feature type="domain" description="RING-type" evidence="6">
    <location>
        <begin position="118"/>
        <end position="164"/>
    </location>
</feature>
<evidence type="ECO:0000256" key="5">
    <source>
        <dbReference type="SAM" id="MobiDB-lite"/>
    </source>
</evidence>
<reference evidence="7 8" key="1">
    <citation type="submission" date="2014-11" db="EMBL/GenBank/DDBJ databases">
        <authorList>
            <person name="Zhu J."/>
            <person name="Qi W."/>
            <person name="Song R."/>
        </authorList>
    </citation>
    <scope>NUCLEOTIDE SEQUENCE [LARGE SCALE GENOMIC DNA]</scope>
</reference>
<dbReference type="VEuPathDB" id="CryptoDB:Vbra_6029"/>
<dbReference type="Pfam" id="PF13639">
    <property type="entry name" value="zf-RING_2"/>
    <property type="match status" value="1"/>
</dbReference>
<keyword evidence="1" id="KW-0479">Metal-binding</keyword>
<evidence type="ECO:0000256" key="2">
    <source>
        <dbReference type="ARBA" id="ARBA00022771"/>
    </source>
</evidence>
<dbReference type="InterPro" id="IPR001841">
    <property type="entry name" value="Znf_RING"/>
</dbReference>
<keyword evidence="8" id="KW-1185">Reference proteome</keyword>
<evidence type="ECO:0000259" key="6">
    <source>
        <dbReference type="PROSITE" id="PS50089"/>
    </source>
</evidence>
<dbReference type="SUPFAM" id="SSF57850">
    <property type="entry name" value="RING/U-box"/>
    <property type="match status" value="1"/>
</dbReference>
<evidence type="ECO:0000313" key="7">
    <source>
        <dbReference type="EMBL" id="CEM20037.1"/>
    </source>
</evidence>
<dbReference type="EMBL" id="CDMY01000520">
    <property type="protein sequence ID" value="CEM20037.1"/>
    <property type="molecule type" value="Genomic_DNA"/>
</dbReference>
<dbReference type="CDD" id="cd16448">
    <property type="entry name" value="RING-H2"/>
    <property type="match status" value="1"/>
</dbReference>
<dbReference type="AlphaFoldDB" id="A0A0G4FXB4"/>
<organism evidence="7 8">
    <name type="scientific">Vitrella brassicaformis (strain CCMP3155)</name>
    <dbReference type="NCBI Taxonomy" id="1169540"/>
    <lineage>
        <taxon>Eukaryota</taxon>
        <taxon>Sar</taxon>
        <taxon>Alveolata</taxon>
        <taxon>Colpodellida</taxon>
        <taxon>Vitrellaceae</taxon>
        <taxon>Vitrella</taxon>
    </lineage>
</organism>